<comment type="caution">
    <text evidence="2">The sequence shown here is derived from an EMBL/GenBank/DDBJ whole genome shotgun (WGS) entry which is preliminary data.</text>
</comment>
<name>A0AAV7MH65_PLEWA</name>
<feature type="region of interest" description="Disordered" evidence="1">
    <location>
        <begin position="153"/>
        <end position="202"/>
    </location>
</feature>
<keyword evidence="3" id="KW-1185">Reference proteome</keyword>
<dbReference type="EMBL" id="JANPWB010000014">
    <property type="protein sequence ID" value="KAJ1101777.1"/>
    <property type="molecule type" value="Genomic_DNA"/>
</dbReference>
<gene>
    <name evidence="2" type="ORF">NDU88_006841</name>
</gene>
<evidence type="ECO:0000256" key="1">
    <source>
        <dbReference type="SAM" id="MobiDB-lite"/>
    </source>
</evidence>
<dbReference type="Proteomes" id="UP001066276">
    <property type="component" value="Chromosome 10"/>
</dbReference>
<feature type="compositionally biased region" description="Basic and acidic residues" evidence="1">
    <location>
        <begin position="82"/>
        <end position="94"/>
    </location>
</feature>
<protein>
    <submittedName>
        <fullName evidence="2">Uncharacterized protein</fullName>
    </submittedName>
</protein>
<feature type="compositionally biased region" description="Polar residues" evidence="1">
    <location>
        <begin position="179"/>
        <end position="192"/>
    </location>
</feature>
<proteinExistence type="predicted"/>
<dbReference type="AlphaFoldDB" id="A0AAV7MH65"/>
<feature type="compositionally biased region" description="Basic and acidic residues" evidence="1">
    <location>
        <begin position="193"/>
        <end position="202"/>
    </location>
</feature>
<sequence>MNREGAPKKELEDVQEAQKVDLAQEPHPYQMPMSNGGSLLGSCVIRLWGNQYRSMKQSRLAQWRRENRRDNKIRRRRRRSITLHDDSEPLNERDTAIQLEMDNSTRSHDDSQPLNERDTAIQLERDHSITLHEDSEPLNEQDTDIQLERDHSITSHDDSEPLNEQDTAIQPERDHRMTPNPSMNKTLPSNNRKTTDSHHMMT</sequence>
<accession>A0AAV7MH65</accession>
<reference evidence="2" key="1">
    <citation type="journal article" date="2022" name="bioRxiv">
        <title>Sequencing and chromosome-scale assembly of the giantPleurodeles waltlgenome.</title>
        <authorList>
            <person name="Brown T."/>
            <person name="Elewa A."/>
            <person name="Iarovenko S."/>
            <person name="Subramanian E."/>
            <person name="Araus A.J."/>
            <person name="Petzold A."/>
            <person name="Susuki M."/>
            <person name="Suzuki K.-i.T."/>
            <person name="Hayashi T."/>
            <person name="Toyoda A."/>
            <person name="Oliveira C."/>
            <person name="Osipova E."/>
            <person name="Leigh N.D."/>
            <person name="Simon A."/>
            <person name="Yun M.H."/>
        </authorList>
    </citation>
    <scope>NUCLEOTIDE SEQUENCE</scope>
    <source>
        <strain evidence="2">20211129_DDA</strain>
        <tissue evidence="2">Liver</tissue>
    </source>
</reference>
<evidence type="ECO:0000313" key="2">
    <source>
        <dbReference type="EMBL" id="KAJ1101777.1"/>
    </source>
</evidence>
<evidence type="ECO:0000313" key="3">
    <source>
        <dbReference type="Proteomes" id="UP001066276"/>
    </source>
</evidence>
<feature type="compositionally biased region" description="Basic and acidic residues" evidence="1">
    <location>
        <begin position="1"/>
        <end position="24"/>
    </location>
</feature>
<organism evidence="2 3">
    <name type="scientific">Pleurodeles waltl</name>
    <name type="common">Iberian ribbed newt</name>
    <dbReference type="NCBI Taxonomy" id="8319"/>
    <lineage>
        <taxon>Eukaryota</taxon>
        <taxon>Metazoa</taxon>
        <taxon>Chordata</taxon>
        <taxon>Craniata</taxon>
        <taxon>Vertebrata</taxon>
        <taxon>Euteleostomi</taxon>
        <taxon>Amphibia</taxon>
        <taxon>Batrachia</taxon>
        <taxon>Caudata</taxon>
        <taxon>Salamandroidea</taxon>
        <taxon>Salamandridae</taxon>
        <taxon>Pleurodelinae</taxon>
        <taxon>Pleurodeles</taxon>
    </lineage>
</organism>
<feature type="region of interest" description="Disordered" evidence="1">
    <location>
        <begin position="74"/>
        <end position="94"/>
    </location>
</feature>
<feature type="region of interest" description="Disordered" evidence="1">
    <location>
        <begin position="1"/>
        <end position="28"/>
    </location>
</feature>